<dbReference type="Proteomes" id="UP000274515">
    <property type="component" value="Unassembled WGS sequence"/>
</dbReference>
<accession>A0A426JWP5</accession>
<feature type="transmembrane region" description="Helical" evidence="2">
    <location>
        <begin position="102"/>
        <end position="123"/>
    </location>
</feature>
<evidence type="ECO:0000313" key="4">
    <source>
        <dbReference type="EMBL" id="RRO17599.1"/>
    </source>
</evidence>
<name>A0A426JWP5_9PSEU</name>
<feature type="transmembrane region" description="Helical" evidence="2">
    <location>
        <begin position="70"/>
        <end position="90"/>
    </location>
</feature>
<dbReference type="OrthoDB" id="3660600at2"/>
<evidence type="ECO:0000256" key="1">
    <source>
        <dbReference type="SAM" id="MobiDB-lite"/>
    </source>
</evidence>
<feature type="transmembrane region" description="Helical" evidence="2">
    <location>
        <begin position="220"/>
        <end position="236"/>
    </location>
</feature>
<gene>
    <name evidence="4" type="ORF">EIL87_09940</name>
</gene>
<feature type="transmembrane region" description="Helical" evidence="2">
    <location>
        <begin position="184"/>
        <end position="200"/>
    </location>
</feature>
<feature type="transmembrane region" description="Helical" evidence="2">
    <location>
        <begin position="338"/>
        <end position="359"/>
    </location>
</feature>
<dbReference type="Pfam" id="PF01757">
    <property type="entry name" value="Acyl_transf_3"/>
    <property type="match status" value="1"/>
</dbReference>
<protein>
    <submittedName>
        <fullName evidence="4">Acyltransferase</fullName>
    </submittedName>
</protein>
<reference evidence="4 5" key="1">
    <citation type="submission" date="2018-11" db="EMBL/GenBank/DDBJ databases">
        <title>Saccharopolyspora rhizosphaerae sp. nov., an actinomycete isolated from rhizosphere soil in Thailand.</title>
        <authorList>
            <person name="Intra B."/>
            <person name="Euanorasetr J."/>
            <person name="Take A."/>
            <person name="Inahashi Y."/>
            <person name="Mori M."/>
            <person name="Panbangred W."/>
            <person name="Matsumoto A."/>
        </authorList>
    </citation>
    <scope>NUCLEOTIDE SEQUENCE [LARGE SCALE GENOMIC DNA]</scope>
    <source>
        <strain evidence="4 5">H219</strain>
    </source>
</reference>
<feature type="transmembrane region" description="Helical" evidence="2">
    <location>
        <begin position="304"/>
        <end position="326"/>
    </location>
</feature>
<evidence type="ECO:0000313" key="5">
    <source>
        <dbReference type="Proteomes" id="UP000274515"/>
    </source>
</evidence>
<dbReference type="AlphaFoldDB" id="A0A426JWP5"/>
<keyword evidence="2" id="KW-1133">Transmembrane helix</keyword>
<dbReference type="GO" id="GO:0016020">
    <property type="term" value="C:membrane"/>
    <property type="evidence" value="ECO:0007669"/>
    <property type="project" value="TreeGrafter"/>
</dbReference>
<feature type="transmembrane region" description="Helical" evidence="2">
    <location>
        <begin position="273"/>
        <end position="292"/>
    </location>
</feature>
<dbReference type="GO" id="GO:0016747">
    <property type="term" value="F:acyltransferase activity, transferring groups other than amino-acyl groups"/>
    <property type="evidence" value="ECO:0007669"/>
    <property type="project" value="InterPro"/>
</dbReference>
<proteinExistence type="predicted"/>
<keyword evidence="4" id="KW-0012">Acyltransferase</keyword>
<dbReference type="EMBL" id="RSAA01000008">
    <property type="protein sequence ID" value="RRO17599.1"/>
    <property type="molecule type" value="Genomic_DNA"/>
</dbReference>
<dbReference type="InterPro" id="IPR002656">
    <property type="entry name" value="Acyl_transf_3_dom"/>
</dbReference>
<dbReference type="PANTHER" id="PTHR23028">
    <property type="entry name" value="ACETYLTRANSFERASE"/>
    <property type="match status" value="1"/>
</dbReference>
<feature type="transmembrane region" description="Helical" evidence="2">
    <location>
        <begin position="243"/>
        <end position="261"/>
    </location>
</feature>
<comment type="caution">
    <text evidence="4">The sequence shown here is derived from an EMBL/GenBank/DDBJ whole genome shotgun (WGS) entry which is preliminary data.</text>
</comment>
<keyword evidence="5" id="KW-1185">Reference proteome</keyword>
<dbReference type="GO" id="GO:0000271">
    <property type="term" value="P:polysaccharide biosynthetic process"/>
    <property type="evidence" value="ECO:0007669"/>
    <property type="project" value="TreeGrafter"/>
</dbReference>
<evidence type="ECO:0000256" key="2">
    <source>
        <dbReference type="SAM" id="Phobius"/>
    </source>
</evidence>
<feature type="region of interest" description="Disordered" evidence="1">
    <location>
        <begin position="1"/>
        <end position="27"/>
    </location>
</feature>
<keyword evidence="4" id="KW-0808">Transferase</keyword>
<feature type="transmembrane region" description="Helical" evidence="2">
    <location>
        <begin position="32"/>
        <end position="50"/>
    </location>
</feature>
<organism evidence="4 5">
    <name type="scientific">Saccharopolyspora rhizosphaerae</name>
    <dbReference type="NCBI Taxonomy" id="2492662"/>
    <lineage>
        <taxon>Bacteria</taxon>
        <taxon>Bacillati</taxon>
        <taxon>Actinomycetota</taxon>
        <taxon>Actinomycetes</taxon>
        <taxon>Pseudonocardiales</taxon>
        <taxon>Pseudonocardiaceae</taxon>
        <taxon>Saccharopolyspora</taxon>
    </lineage>
</organism>
<keyword evidence="2" id="KW-0812">Transmembrane</keyword>
<evidence type="ECO:0000259" key="3">
    <source>
        <dbReference type="Pfam" id="PF01757"/>
    </source>
</evidence>
<dbReference type="InterPro" id="IPR050879">
    <property type="entry name" value="Acyltransferase_3"/>
</dbReference>
<keyword evidence="2" id="KW-0472">Membrane</keyword>
<sequence length="381" mass="42730">MPGHTTPEVASVHDLSATRSGRAPQKRSTRKVSWDAVRAGCVVLVMIYHATHMSRVTHPELTPRLVVFPFQVGASLLLVISAYFAAATIGRGSLRRYWWKRMARLVPPFVGAVVLIWLVLRFLRPPSWQEPSGWDLAHHLLMLWNWKPAEYAFLDGSHWTVPLQLMGFTFAAALFATRWGHGNKIVWVLWAAVLLPLAQWHLRITAAPETYRMLVDGFGVHRWHLFVAGVAIWMVSTRRLGRVHFAVLLASCMAAQALHNYVRLPDGQLDCDWGSTTAVWIGMLVLTSVACGPDWKLPPALARGLTWFAGISYCVFLTHQTVGYILLHYLDTNGVPPVLQTLAMLTTGTLLGWALTRAVERPAHDSLLRLYDRLAARRQSG</sequence>
<dbReference type="PANTHER" id="PTHR23028:SF53">
    <property type="entry name" value="ACYL_TRANSF_3 DOMAIN-CONTAINING PROTEIN"/>
    <property type="match status" value="1"/>
</dbReference>
<feature type="transmembrane region" description="Helical" evidence="2">
    <location>
        <begin position="159"/>
        <end position="177"/>
    </location>
</feature>
<feature type="domain" description="Acyltransferase 3" evidence="3">
    <location>
        <begin position="33"/>
        <end position="357"/>
    </location>
</feature>